<gene>
    <name evidence="1" type="ORF">PAXINDRAFT_11702</name>
</gene>
<keyword evidence="2" id="KW-1185">Reference proteome</keyword>
<dbReference type="OrthoDB" id="191037at2759"/>
<dbReference type="AlphaFoldDB" id="A0A0C9U877"/>
<name>A0A0C9U877_PAXIN</name>
<evidence type="ECO:0000313" key="2">
    <source>
        <dbReference type="Proteomes" id="UP000053647"/>
    </source>
</evidence>
<evidence type="ECO:0000313" key="1">
    <source>
        <dbReference type="EMBL" id="KIJ15582.1"/>
    </source>
</evidence>
<reference evidence="2" key="2">
    <citation type="submission" date="2015-01" db="EMBL/GenBank/DDBJ databases">
        <title>Evolutionary Origins and Diversification of the Mycorrhizal Mutualists.</title>
        <authorList>
            <consortium name="DOE Joint Genome Institute"/>
            <consortium name="Mycorrhizal Genomics Consortium"/>
            <person name="Kohler A."/>
            <person name="Kuo A."/>
            <person name="Nagy L.G."/>
            <person name="Floudas D."/>
            <person name="Copeland A."/>
            <person name="Barry K.W."/>
            <person name="Cichocki N."/>
            <person name="Veneault-Fourrey C."/>
            <person name="LaButti K."/>
            <person name="Lindquist E.A."/>
            <person name="Lipzen A."/>
            <person name="Lundell T."/>
            <person name="Morin E."/>
            <person name="Murat C."/>
            <person name="Riley R."/>
            <person name="Ohm R."/>
            <person name="Sun H."/>
            <person name="Tunlid A."/>
            <person name="Henrissat B."/>
            <person name="Grigoriev I.V."/>
            <person name="Hibbett D.S."/>
            <person name="Martin F."/>
        </authorList>
    </citation>
    <scope>NUCLEOTIDE SEQUENCE [LARGE SCALE GENOMIC DNA]</scope>
    <source>
        <strain evidence="2">ATCC 200175</strain>
    </source>
</reference>
<dbReference type="EMBL" id="KN819336">
    <property type="protein sequence ID" value="KIJ15582.1"/>
    <property type="molecule type" value="Genomic_DNA"/>
</dbReference>
<accession>A0A0C9U877</accession>
<organism evidence="1 2">
    <name type="scientific">Paxillus involutus ATCC 200175</name>
    <dbReference type="NCBI Taxonomy" id="664439"/>
    <lineage>
        <taxon>Eukaryota</taxon>
        <taxon>Fungi</taxon>
        <taxon>Dikarya</taxon>
        <taxon>Basidiomycota</taxon>
        <taxon>Agaricomycotina</taxon>
        <taxon>Agaricomycetes</taxon>
        <taxon>Agaricomycetidae</taxon>
        <taxon>Boletales</taxon>
        <taxon>Paxilineae</taxon>
        <taxon>Paxillaceae</taxon>
        <taxon>Paxillus</taxon>
    </lineage>
</organism>
<dbReference type="HOGENOM" id="CLU_2904814_0_0_1"/>
<protein>
    <submittedName>
        <fullName evidence="1">Uncharacterized protein</fullName>
    </submittedName>
</protein>
<sequence length="62" mass="6655">MSSNSSKRVGGEYGAIRANLDVHKLNTYIKAHVPVVSAPVQVQQFKFGQVCLLSYFAGVVSG</sequence>
<reference evidence="1 2" key="1">
    <citation type="submission" date="2014-06" db="EMBL/GenBank/DDBJ databases">
        <authorList>
            <consortium name="DOE Joint Genome Institute"/>
            <person name="Kuo A."/>
            <person name="Kohler A."/>
            <person name="Nagy L.G."/>
            <person name="Floudas D."/>
            <person name="Copeland A."/>
            <person name="Barry K.W."/>
            <person name="Cichocki N."/>
            <person name="Veneault-Fourrey C."/>
            <person name="LaButti K."/>
            <person name="Lindquist E.A."/>
            <person name="Lipzen A."/>
            <person name="Lundell T."/>
            <person name="Morin E."/>
            <person name="Murat C."/>
            <person name="Sun H."/>
            <person name="Tunlid A."/>
            <person name="Henrissat B."/>
            <person name="Grigoriev I.V."/>
            <person name="Hibbett D.S."/>
            <person name="Martin F."/>
            <person name="Nordberg H.P."/>
            <person name="Cantor M.N."/>
            <person name="Hua S.X."/>
        </authorList>
    </citation>
    <scope>NUCLEOTIDE SEQUENCE [LARGE SCALE GENOMIC DNA]</scope>
    <source>
        <strain evidence="1 2">ATCC 200175</strain>
    </source>
</reference>
<proteinExistence type="predicted"/>
<dbReference type="Proteomes" id="UP000053647">
    <property type="component" value="Unassembled WGS sequence"/>
</dbReference>